<protein>
    <submittedName>
        <fullName evidence="1">Uncharacterized protein</fullName>
    </submittedName>
</protein>
<organism evidence="1 2">
    <name type="scientific">Basidiobolus ranarum</name>
    <dbReference type="NCBI Taxonomy" id="34480"/>
    <lineage>
        <taxon>Eukaryota</taxon>
        <taxon>Fungi</taxon>
        <taxon>Fungi incertae sedis</taxon>
        <taxon>Zoopagomycota</taxon>
        <taxon>Entomophthoromycotina</taxon>
        <taxon>Basidiobolomycetes</taxon>
        <taxon>Basidiobolales</taxon>
        <taxon>Basidiobolaceae</taxon>
        <taxon>Basidiobolus</taxon>
    </lineage>
</organism>
<keyword evidence="2" id="KW-1185">Reference proteome</keyword>
<dbReference type="EMBL" id="JASJQH010006955">
    <property type="protein sequence ID" value="KAK9722190.1"/>
    <property type="molecule type" value="Genomic_DNA"/>
</dbReference>
<evidence type="ECO:0000313" key="2">
    <source>
        <dbReference type="Proteomes" id="UP001479436"/>
    </source>
</evidence>
<reference evidence="1 2" key="1">
    <citation type="submission" date="2023-04" db="EMBL/GenBank/DDBJ databases">
        <title>Genome of Basidiobolus ranarum AG-B5.</title>
        <authorList>
            <person name="Stajich J.E."/>
            <person name="Carter-House D."/>
            <person name="Gryganskyi A."/>
        </authorList>
    </citation>
    <scope>NUCLEOTIDE SEQUENCE [LARGE SCALE GENOMIC DNA]</scope>
    <source>
        <strain evidence="1 2">AG-B5</strain>
    </source>
</reference>
<proteinExistence type="predicted"/>
<sequence length="65" mass="6914">MILTRSVSRLPRHLAAASRANIGFFAGSQPSLFQARSFATEKKEEKTVSGAGRIRSVIGAVGIIV</sequence>
<comment type="caution">
    <text evidence="1">The sequence shown here is derived from an EMBL/GenBank/DDBJ whole genome shotgun (WGS) entry which is preliminary data.</text>
</comment>
<evidence type="ECO:0000313" key="1">
    <source>
        <dbReference type="EMBL" id="KAK9722190.1"/>
    </source>
</evidence>
<dbReference type="Proteomes" id="UP001479436">
    <property type="component" value="Unassembled WGS sequence"/>
</dbReference>
<name>A0ABR2W755_9FUNG</name>
<gene>
    <name evidence="1" type="ORF">K7432_002825</name>
</gene>
<accession>A0ABR2W755</accession>